<dbReference type="InterPro" id="IPR003313">
    <property type="entry name" value="AraC-bd"/>
</dbReference>
<dbReference type="InterPro" id="IPR018060">
    <property type="entry name" value="HTH_AraC"/>
</dbReference>
<accession>A0A1I3R7C2</accession>
<evidence type="ECO:0000259" key="4">
    <source>
        <dbReference type="PROSITE" id="PS01124"/>
    </source>
</evidence>
<name>A0A1I3R7C2_9FLAO</name>
<dbReference type="SUPFAM" id="SSF51215">
    <property type="entry name" value="Regulatory protein AraC"/>
    <property type="match status" value="1"/>
</dbReference>
<dbReference type="Pfam" id="PF02311">
    <property type="entry name" value="AraC_binding"/>
    <property type="match status" value="1"/>
</dbReference>
<organism evidence="5 6">
    <name type="scientific">Olleya namhaensis</name>
    <dbReference type="NCBI Taxonomy" id="1144750"/>
    <lineage>
        <taxon>Bacteria</taxon>
        <taxon>Pseudomonadati</taxon>
        <taxon>Bacteroidota</taxon>
        <taxon>Flavobacteriia</taxon>
        <taxon>Flavobacteriales</taxon>
        <taxon>Flavobacteriaceae</taxon>
    </lineage>
</organism>
<keyword evidence="2" id="KW-0238">DNA-binding</keyword>
<evidence type="ECO:0000256" key="2">
    <source>
        <dbReference type="ARBA" id="ARBA00023125"/>
    </source>
</evidence>
<dbReference type="EMBL" id="FORM01000007">
    <property type="protein sequence ID" value="SFJ41682.1"/>
    <property type="molecule type" value="Genomic_DNA"/>
</dbReference>
<dbReference type="Pfam" id="PF12833">
    <property type="entry name" value="HTH_18"/>
    <property type="match status" value="1"/>
</dbReference>
<proteinExistence type="predicted"/>
<protein>
    <submittedName>
        <fullName evidence="5">Transcriptional regulator, AraC family</fullName>
    </submittedName>
</protein>
<dbReference type="SMART" id="SM00342">
    <property type="entry name" value="HTH_ARAC"/>
    <property type="match status" value="1"/>
</dbReference>
<dbReference type="PANTHER" id="PTHR43280">
    <property type="entry name" value="ARAC-FAMILY TRANSCRIPTIONAL REGULATOR"/>
    <property type="match status" value="1"/>
</dbReference>
<dbReference type="Proteomes" id="UP000199559">
    <property type="component" value="Unassembled WGS sequence"/>
</dbReference>
<reference evidence="6" key="1">
    <citation type="submission" date="2016-10" db="EMBL/GenBank/DDBJ databases">
        <authorList>
            <person name="Varghese N."/>
            <person name="Submissions S."/>
        </authorList>
    </citation>
    <scope>NUCLEOTIDE SEQUENCE [LARGE SCALE GENOMIC DNA]</scope>
    <source>
        <strain evidence="6">DSM 28881</strain>
    </source>
</reference>
<evidence type="ECO:0000256" key="1">
    <source>
        <dbReference type="ARBA" id="ARBA00023015"/>
    </source>
</evidence>
<dbReference type="Gene3D" id="1.10.10.60">
    <property type="entry name" value="Homeodomain-like"/>
    <property type="match status" value="2"/>
</dbReference>
<feature type="domain" description="HTH araC/xylS-type" evidence="4">
    <location>
        <begin position="181"/>
        <end position="281"/>
    </location>
</feature>
<evidence type="ECO:0000256" key="3">
    <source>
        <dbReference type="ARBA" id="ARBA00023163"/>
    </source>
</evidence>
<dbReference type="PANTHER" id="PTHR43280:SF28">
    <property type="entry name" value="HTH-TYPE TRANSCRIPTIONAL ACTIVATOR RHAS"/>
    <property type="match status" value="1"/>
</dbReference>
<gene>
    <name evidence="5" type="ORF">SAMN05443431_107132</name>
</gene>
<keyword evidence="3" id="KW-0804">Transcription</keyword>
<dbReference type="GO" id="GO:0043565">
    <property type="term" value="F:sequence-specific DNA binding"/>
    <property type="evidence" value="ECO:0007669"/>
    <property type="project" value="InterPro"/>
</dbReference>
<evidence type="ECO:0000313" key="5">
    <source>
        <dbReference type="EMBL" id="SFJ41682.1"/>
    </source>
</evidence>
<keyword evidence="6" id="KW-1185">Reference proteome</keyword>
<dbReference type="AlphaFoldDB" id="A0A1I3R7C2"/>
<dbReference type="GO" id="GO:0003700">
    <property type="term" value="F:DNA-binding transcription factor activity"/>
    <property type="evidence" value="ECO:0007669"/>
    <property type="project" value="InterPro"/>
</dbReference>
<sequence length="298" mass="34716">MQVIEAFKPFEIQEIELTDWKQRPVKNNFFELVLVKNGTGTQCINYNEHAYNKGSIFLLPPLKCHSFTIAQPTQFVFLKFTDSFFKNINRITIDRNEWFKEASYILSNYNQLPGDIIKNDVDRNHLESLISMILQESRNYGESSINLVTSLMTSILEILIRNIKKGSYFELPKNNSDDRITKMLTYINENIDKTELLKVENLSDVFMMSPTYVSEFFKKQVNMTLREYIIKAKLKLVEIRLLNSDFTLTQIADELGFTDVSHLSKTFKRYAGTSIREFKNNGEYMLLKRGACASNIRA</sequence>
<dbReference type="PROSITE" id="PS01124">
    <property type="entry name" value="HTH_ARAC_FAMILY_2"/>
    <property type="match status" value="1"/>
</dbReference>
<dbReference type="SUPFAM" id="SSF46689">
    <property type="entry name" value="Homeodomain-like"/>
    <property type="match status" value="1"/>
</dbReference>
<dbReference type="STRING" id="1144750.SAMN05443431_107132"/>
<dbReference type="RefSeq" id="WP_090840923.1">
    <property type="nucleotide sequence ID" value="NZ_FORM01000007.1"/>
</dbReference>
<dbReference type="InterPro" id="IPR009057">
    <property type="entry name" value="Homeodomain-like_sf"/>
</dbReference>
<keyword evidence="1" id="KW-0805">Transcription regulation</keyword>
<dbReference type="InterPro" id="IPR037923">
    <property type="entry name" value="HTH-like"/>
</dbReference>
<evidence type="ECO:0000313" key="6">
    <source>
        <dbReference type="Proteomes" id="UP000199559"/>
    </source>
</evidence>